<keyword evidence="1" id="KW-1133">Transmembrane helix</keyword>
<dbReference type="eggNOG" id="ENOG5032XTN">
    <property type="taxonomic scope" value="Bacteria"/>
</dbReference>
<dbReference type="HOGENOM" id="CLU_135628_1_0_5"/>
<feature type="transmembrane region" description="Helical" evidence="1">
    <location>
        <begin position="105"/>
        <end position="123"/>
    </location>
</feature>
<dbReference type="EMBL" id="CP000157">
    <property type="protein sequence ID" value="ABC64661.1"/>
    <property type="molecule type" value="Genomic_DNA"/>
</dbReference>
<dbReference type="Proteomes" id="UP000008808">
    <property type="component" value="Chromosome"/>
</dbReference>
<accession>Q2N6N0</accession>
<feature type="transmembrane region" description="Helical" evidence="1">
    <location>
        <begin position="81"/>
        <end position="99"/>
    </location>
</feature>
<feature type="transmembrane region" description="Helical" evidence="1">
    <location>
        <begin position="56"/>
        <end position="74"/>
    </location>
</feature>
<name>Q2N6N0_ERYLH</name>
<evidence type="ECO:0008006" key="4">
    <source>
        <dbReference type="Google" id="ProtNLM"/>
    </source>
</evidence>
<evidence type="ECO:0000313" key="3">
    <source>
        <dbReference type="Proteomes" id="UP000008808"/>
    </source>
</evidence>
<gene>
    <name evidence="2" type="ordered locus">ELI_12845</name>
</gene>
<organism evidence="2 3">
    <name type="scientific">Erythrobacter litoralis (strain HTCC2594)</name>
    <dbReference type="NCBI Taxonomy" id="314225"/>
    <lineage>
        <taxon>Bacteria</taxon>
        <taxon>Pseudomonadati</taxon>
        <taxon>Pseudomonadota</taxon>
        <taxon>Alphaproteobacteria</taxon>
        <taxon>Sphingomonadales</taxon>
        <taxon>Erythrobacteraceae</taxon>
        <taxon>Erythrobacter/Porphyrobacter group</taxon>
        <taxon>Erythrobacter</taxon>
    </lineage>
</organism>
<dbReference type="STRING" id="314225.ELI_12845"/>
<dbReference type="GO" id="GO:0016020">
    <property type="term" value="C:membrane"/>
    <property type="evidence" value="ECO:0007669"/>
    <property type="project" value="InterPro"/>
</dbReference>
<keyword evidence="3" id="KW-1185">Reference proteome</keyword>
<keyword evidence="1" id="KW-0812">Transmembrane</keyword>
<feature type="transmembrane region" description="Helical" evidence="1">
    <location>
        <begin position="21"/>
        <end position="44"/>
    </location>
</feature>
<sequence>MSHPPSSSQPSLRARLDRAGIVLSSLCLVHCLASIAVVATLGLGGQWLLAPEIHRWGLALAVVIAGVAIGWGALRHRQRTPFVVAMVGLTFMGGALAAPHGLQEAVLTIIGVVLVSIGHILNLRRAH</sequence>
<dbReference type="RefSeq" id="WP_011415483.1">
    <property type="nucleotide sequence ID" value="NC_007722.1"/>
</dbReference>
<dbReference type="KEGG" id="eli:ELI_12845"/>
<evidence type="ECO:0000313" key="2">
    <source>
        <dbReference type="EMBL" id="ABC64661.1"/>
    </source>
</evidence>
<dbReference type="GO" id="GO:0015097">
    <property type="term" value="F:mercury ion transmembrane transporter activity"/>
    <property type="evidence" value="ECO:0007669"/>
    <property type="project" value="InterPro"/>
</dbReference>
<evidence type="ECO:0000256" key="1">
    <source>
        <dbReference type="SAM" id="Phobius"/>
    </source>
</evidence>
<keyword evidence="1" id="KW-0472">Membrane</keyword>
<protein>
    <recommendedName>
        <fullName evidence="4">MerC domain-containing protein</fullName>
    </recommendedName>
</protein>
<reference evidence="3" key="1">
    <citation type="journal article" date="2009" name="J. Bacteriol.">
        <title>Complete genome sequence of Erythrobacter litoralis HTCC2594.</title>
        <authorList>
            <person name="Oh H.M."/>
            <person name="Giovannoni S.J."/>
            <person name="Ferriera S."/>
            <person name="Johnson J."/>
            <person name="Cho J.C."/>
        </authorList>
    </citation>
    <scope>NUCLEOTIDE SEQUENCE [LARGE SCALE GENOMIC DNA]</scope>
    <source>
        <strain evidence="3">HTCC2594</strain>
    </source>
</reference>
<dbReference type="AlphaFoldDB" id="Q2N6N0"/>
<dbReference type="InterPro" id="IPR004891">
    <property type="entry name" value="Mercury-R_MerC"/>
</dbReference>
<dbReference type="Pfam" id="PF03203">
    <property type="entry name" value="MerC"/>
    <property type="match status" value="1"/>
</dbReference>
<proteinExistence type="predicted"/>